<protein>
    <submittedName>
        <fullName evidence="2">Uncharacterized protein</fullName>
    </submittedName>
</protein>
<feature type="region of interest" description="Disordered" evidence="1">
    <location>
        <begin position="479"/>
        <end position="507"/>
    </location>
</feature>
<sequence>MSDIQDKSIDSEVADKISDGSLGTSDKLSPGPENESSSPQLSAETMRSLNEEISRTLDLTGTITGTGTGTTTSGTTTTTTTSTATTQDETGDLSTHPKKDEVGKTVAGECRNILPVLVEHLRSALELTSASTKRSLADEPLAPDPLHNYSQDPSTTSLSSMDFNLFGDLLVSDIKTALVRLQDTLRRVDVDALTRYSATLESNDKLRLLQLISNLVSNLKLAKLSSDEEPVAVPPVPPAPAVKKRSRGKDRHTIGVSSEELARARRWLEEKGTGVSLTSQRLSLAPQLTEPGKEDAKVERESSEKMCDKHIKDKINQQQLQNRKDNEAPASESDIGDKLEEPVNFLNINNKVASNKFTAKKFKIKRANTIDIPNYLKLQAEKSQSSSPGLRRPIDIGDRLSWNQGSVLIPSFEPKTENDRKFLALINRNNNDNNFYSNNVNNSYNYSGNSFNQPFKSFNYRQTSSIADKNWKSRFSNIKTAFDKPSPPASVDGSSRRSSISREESKHVLVGSLRLKPEPSAQKNNFGNKNGTFTHAATSPFQKINNKSINCNNSCNNDEKPTPSYYLPACASNGMLRAKLKMFDQQDTLGDPLPRVKSKANTKVNVKPEKIIKDTALNHCQNQIRNNGFRNSSYDNVKRHSGVYDSNGNITNHLININNNVINDDKKVQGQDIQKQSVAVQTNYSIELNDVENDRHESLIRSCPRQLHNPKYQSVPRTFYENENPIYVPPKPVPTSRDIDFLVDANYNNRFVDDESENSFLDDENIANQDISDDRIVTRYTSAIATVENSPISPTSVSPSGYQDGSGQPVLSDDVQRHNLLQQSLIRRLQYEPDSLIKPIQAPQIQFQPQTQIQFQNQPQIEFQPQSQFQPQPQNQFQPQIQFQTQPQSQFQPQNQFQPQIPVQFQPKIQTQLLNQNPRYSLINYTENTSPINEEPVQNGRESIEPLIESRNTLEKINIFEEKSTRRPEPLVIRPIYVPPKINIMSPSKTMPQSPKPTINPYVPSLPVKYSSPVDSSDEYLVNCATRPHRSIVLSKSESWHQLALSKNHLQVPPPAVPTHKPPRVSSKNFNGESADRNMKKMEEKVQRYFYKSEGQNKRESSSSGSGKRRSFSPRKNNLSLARSHTMPHIYDDATDVDKAFDSLFEETTRDNRH</sequence>
<feature type="compositionally biased region" description="Polar residues" evidence="1">
    <location>
        <begin position="790"/>
        <end position="806"/>
    </location>
</feature>
<feature type="compositionally biased region" description="Basic and acidic residues" evidence="1">
    <location>
        <begin position="1"/>
        <end position="18"/>
    </location>
</feature>
<feature type="region of interest" description="Disordered" evidence="1">
    <location>
        <begin position="288"/>
        <end position="307"/>
    </location>
</feature>
<evidence type="ECO:0000313" key="2">
    <source>
        <dbReference type="EMBL" id="KAH0561614.1"/>
    </source>
</evidence>
<name>A0AAV7J1E0_COTGL</name>
<dbReference type="AlphaFoldDB" id="A0AAV7J1E0"/>
<feature type="compositionally biased region" description="Polar residues" evidence="1">
    <location>
        <begin position="34"/>
        <end position="48"/>
    </location>
</feature>
<feature type="region of interest" description="Disordered" evidence="1">
    <location>
        <begin position="1050"/>
        <end position="1124"/>
    </location>
</feature>
<evidence type="ECO:0000256" key="1">
    <source>
        <dbReference type="SAM" id="MobiDB-lite"/>
    </source>
</evidence>
<organism evidence="2 3">
    <name type="scientific">Cotesia glomerata</name>
    <name type="common">Lepidopteran parasitic wasp</name>
    <name type="synonym">Apanteles glomeratus</name>
    <dbReference type="NCBI Taxonomy" id="32391"/>
    <lineage>
        <taxon>Eukaryota</taxon>
        <taxon>Metazoa</taxon>
        <taxon>Ecdysozoa</taxon>
        <taxon>Arthropoda</taxon>
        <taxon>Hexapoda</taxon>
        <taxon>Insecta</taxon>
        <taxon>Pterygota</taxon>
        <taxon>Neoptera</taxon>
        <taxon>Endopterygota</taxon>
        <taxon>Hymenoptera</taxon>
        <taxon>Apocrita</taxon>
        <taxon>Ichneumonoidea</taxon>
        <taxon>Braconidae</taxon>
        <taxon>Microgastrinae</taxon>
        <taxon>Cotesia</taxon>
    </lineage>
</organism>
<accession>A0AAV7J1E0</accession>
<proteinExistence type="predicted"/>
<feature type="compositionally biased region" description="Basic and acidic residues" evidence="1">
    <location>
        <begin position="1074"/>
        <end position="1087"/>
    </location>
</feature>
<dbReference type="EMBL" id="JAHXZJ010000374">
    <property type="protein sequence ID" value="KAH0561614.1"/>
    <property type="molecule type" value="Genomic_DNA"/>
</dbReference>
<feature type="region of interest" description="Disordered" evidence="1">
    <location>
        <begin position="229"/>
        <end position="256"/>
    </location>
</feature>
<feature type="region of interest" description="Disordered" evidence="1">
    <location>
        <begin position="790"/>
        <end position="813"/>
    </location>
</feature>
<comment type="caution">
    <text evidence="2">The sequence shown here is derived from an EMBL/GenBank/DDBJ whole genome shotgun (WGS) entry which is preliminary data.</text>
</comment>
<feature type="region of interest" description="Disordered" evidence="1">
    <location>
        <begin position="314"/>
        <end position="336"/>
    </location>
</feature>
<gene>
    <name evidence="2" type="ORF">KQX54_018085</name>
</gene>
<feature type="region of interest" description="Disordered" evidence="1">
    <location>
        <begin position="129"/>
        <end position="154"/>
    </location>
</feature>
<keyword evidence="3" id="KW-1185">Reference proteome</keyword>
<dbReference type="Proteomes" id="UP000826195">
    <property type="component" value="Unassembled WGS sequence"/>
</dbReference>
<feature type="region of interest" description="Disordered" evidence="1">
    <location>
        <begin position="1"/>
        <end position="100"/>
    </location>
</feature>
<evidence type="ECO:0000313" key="3">
    <source>
        <dbReference type="Proteomes" id="UP000826195"/>
    </source>
</evidence>
<feature type="compositionally biased region" description="Basic and acidic residues" evidence="1">
    <location>
        <begin position="291"/>
        <end position="307"/>
    </location>
</feature>
<feature type="compositionally biased region" description="Low complexity" evidence="1">
    <location>
        <begin position="60"/>
        <end position="86"/>
    </location>
</feature>
<reference evidence="2 3" key="1">
    <citation type="journal article" date="2021" name="J. Hered.">
        <title>A chromosome-level genome assembly of the parasitoid wasp, Cotesia glomerata (Hymenoptera: Braconidae).</title>
        <authorList>
            <person name="Pinto B.J."/>
            <person name="Weis J.J."/>
            <person name="Gamble T."/>
            <person name="Ode P.J."/>
            <person name="Paul R."/>
            <person name="Zaspel J.M."/>
        </authorList>
    </citation>
    <scope>NUCLEOTIDE SEQUENCE [LARGE SCALE GENOMIC DNA]</scope>
    <source>
        <strain evidence="2">CgM1</strain>
    </source>
</reference>